<name>A0A3G8M4Q9_9HYPH</name>
<organism evidence="6 7">
    <name type="scientific">Methylocystis rosea</name>
    <dbReference type="NCBI Taxonomy" id="173366"/>
    <lineage>
        <taxon>Bacteria</taxon>
        <taxon>Pseudomonadati</taxon>
        <taxon>Pseudomonadota</taxon>
        <taxon>Alphaproteobacteria</taxon>
        <taxon>Hyphomicrobiales</taxon>
        <taxon>Methylocystaceae</taxon>
        <taxon>Methylocystis</taxon>
    </lineage>
</organism>
<evidence type="ECO:0000313" key="7">
    <source>
        <dbReference type="Proteomes" id="UP000273982"/>
    </source>
</evidence>
<evidence type="ECO:0000256" key="2">
    <source>
        <dbReference type="ARBA" id="ARBA00022679"/>
    </source>
</evidence>
<feature type="domain" description="Methyltransferase" evidence="5">
    <location>
        <begin position="101"/>
        <end position="193"/>
    </location>
</feature>
<dbReference type="Proteomes" id="UP000273982">
    <property type="component" value="Chromosome"/>
</dbReference>
<dbReference type="PANTHER" id="PTHR43464:SF19">
    <property type="entry name" value="UBIQUINONE BIOSYNTHESIS O-METHYLTRANSFERASE, MITOCHONDRIAL"/>
    <property type="match status" value="1"/>
</dbReference>
<dbReference type="Gene3D" id="3.40.50.150">
    <property type="entry name" value="Vaccinia Virus protein VP39"/>
    <property type="match status" value="1"/>
</dbReference>
<gene>
    <name evidence="6" type="ORF">EHO51_04325</name>
</gene>
<evidence type="ECO:0000259" key="5">
    <source>
        <dbReference type="Pfam" id="PF13649"/>
    </source>
</evidence>
<keyword evidence="3" id="KW-0949">S-adenosyl-L-methionine</keyword>
<keyword evidence="2 6" id="KW-0808">Transferase</keyword>
<dbReference type="GO" id="GO:0032259">
    <property type="term" value="P:methylation"/>
    <property type="evidence" value="ECO:0007669"/>
    <property type="project" value="UniProtKB-KW"/>
</dbReference>
<evidence type="ECO:0000313" key="6">
    <source>
        <dbReference type="EMBL" id="AZG76020.1"/>
    </source>
</evidence>
<dbReference type="CDD" id="cd02440">
    <property type="entry name" value="AdoMet_MTases"/>
    <property type="match status" value="1"/>
</dbReference>
<evidence type="ECO:0000256" key="4">
    <source>
        <dbReference type="SAM" id="MobiDB-lite"/>
    </source>
</evidence>
<dbReference type="EMBL" id="CP034086">
    <property type="protein sequence ID" value="AZG76020.1"/>
    <property type="molecule type" value="Genomic_DNA"/>
</dbReference>
<evidence type="ECO:0000256" key="3">
    <source>
        <dbReference type="ARBA" id="ARBA00022691"/>
    </source>
</evidence>
<reference evidence="6 7" key="1">
    <citation type="submission" date="2018-11" db="EMBL/GenBank/DDBJ databases">
        <title>Genome squencing of methanotrophic bacteria isolated from alkaline groundwater in Korea.</title>
        <authorList>
            <person name="Nguyen L.N."/>
        </authorList>
    </citation>
    <scope>NUCLEOTIDE SEQUENCE [LARGE SCALE GENOMIC DNA]</scope>
    <source>
        <strain evidence="6 7">GW6</strain>
    </source>
</reference>
<protein>
    <submittedName>
        <fullName evidence="6">Class I SAM-dependent methyltransferase</fullName>
    </submittedName>
</protein>
<dbReference type="Pfam" id="PF13649">
    <property type="entry name" value="Methyltransf_25"/>
    <property type="match status" value="1"/>
</dbReference>
<accession>A0A3G8M4Q9</accession>
<sequence>MIDSRGLERAPGEKPDSTFSQRALSEDFAERRARAREKLDAVDPHKRPGGIEADPKRREWFEAVYALAEDDPAGVPWAHLEPRPLLEDWLAAGSIVGLRALDVGCGLGDNAEALARAGAHVVAFDLVERAVQWAQERFPQSSVDYHVADLFDAPSEWRGAFDLVHELYTLQALPETLLPDAARALAAFVAPGGTLLVISRARDDNEEIGGPPWPLARQDIEAFAVDGLRLVSLEDIPPSGHLARHWRAEFRRDEAGG</sequence>
<evidence type="ECO:0000256" key="1">
    <source>
        <dbReference type="ARBA" id="ARBA00022603"/>
    </source>
</evidence>
<keyword evidence="1 6" id="KW-0489">Methyltransferase</keyword>
<dbReference type="InterPro" id="IPR041698">
    <property type="entry name" value="Methyltransf_25"/>
</dbReference>
<feature type="compositionally biased region" description="Basic and acidic residues" evidence="4">
    <location>
        <begin position="1"/>
        <end position="16"/>
    </location>
</feature>
<dbReference type="GO" id="GO:0008168">
    <property type="term" value="F:methyltransferase activity"/>
    <property type="evidence" value="ECO:0007669"/>
    <property type="project" value="UniProtKB-KW"/>
</dbReference>
<dbReference type="PANTHER" id="PTHR43464">
    <property type="entry name" value="METHYLTRANSFERASE"/>
    <property type="match status" value="1"/>
</dbReference>
<dbReference type="SUPFAM" id="SSF53335">
    <property type="entry name" value="S-adenosyl-L-methionine-dependent methyltransferases"/>
    <property type="match status" value="1"/>
</dbReference>
<proteinExistence type="predicted"/>
<dbReference type="KEGG" id="mros:EHO51_04325"/>
<dbReference type="AlphaFoldDB" id="A0A3G8M4Q9"/>
<feature type="region of interest" description="Disordered" evidence="4">
    <location>
        <begin position="1"/>
        <end position="25"/>
    </location>
</feature>
<dbReference type="RefSeq" id="WP_124737859.1">
    <property type="nucleotide sequence ID" value="NZ_CP034086.1"/>
</dbReference>
<dbReference type="InterPro" id="IPR029063">
    <property type="entry name" value="SAM-dependent_MTases_sf"/>
</dbReference>